<dbReference type="GO" id="GO:0005524">
    <property type="term" value="F:ATP binding"/>
    <property type="evidence" value="ECO:0007669"/>
    <property type="project" value="UniProtKB-KW"/>
</dbReference>
<dbReference type="PRINTS" id="PR01657">
    <property type="entry name" value="MCMFAMILY"/>
</dbReference>
<dbReference type="AlphaFoldDB" id="A0A075G4R7"/>
<dbReference type="Gene3D" id="3.30.1640.10">
    <property type="entry name" value="mini-chromosome maintenance (MCM) complex, chain A, domain 1"/>
    <property type="match status" value="1"/>
</dbReference>
<accession>A0A075G4R7</accession>
<dbReference type="EMBL" id="KF900489">
    <property type="protein sequence ID" value="AIE96802.1"/>
    <property type="molecule type" value="Genomic_DNA"/>
</dbReference>
<dbReference type="PANTHER" id="PTHR11630:SF66">
    <property type="entry name" value="DNA REPLICATION LICENSING FACTOR MCM4"/>
    <property type="match status" value="1"/>
</dbReference>
<evidence type="ECO:0000256" key="1">
    <source>
        <dbReference type="ARBA" id="ARBA00008010"/>
    </source>
</evidence>
<keyword evidence="5" id="KW-0378">Hydrolase</keyword>
<evidence type="ECO:0000256" key="3">
    <source>
        <dbReference type="ARBA" id="ARBA00022705"/>
    </source>
</evidence>
<comment type="similarity">
    <text evidence="1 9">Belongs to the MCM family.</text>
</comment>
<dbReference type="GO" id="GO:0042555">
    <property type="term" value="C:MCM complex"/>
    <property type="evidence" value="ECO:0007669"/>
    <property type="project" value="TreeGrafter"/>
</dbReference>
<keyword evidence="6 11" id="KW-0347">Helicase</keyword>
<dbReference type="Gene3D" id="2.40.50.140">
    <property type="entry name" value="Nucleic acid-binding proteins"/>
    <property type="match status" value="1"/>
</dbReference>
<dbReference type="GO" id="GO:0003697">
    <property type="term" value="F:single-stranded DNA binding"/>
    <property type="evidence" value="ECO:0007669"/>
    <property type="project" value="TreeGrafter"/>
</dbReference>
<dbReference type="InterPro" id="IPR036388">
    <property type="entry name" value="WH-like_DNA-bd_sf"/>
</dbReference>
<feature type="domain" description="MCM C-terminal AAA(+) ATPase" evidence="10">
    <location>
        <begin position="282"/>
        <end position="499"/>
    </location>
</feature>
<dbReference type="Pfam" id="PF17207">
    <property type="entry name" value="MCM_OB"/>
    <property type="match status" value="1"/>
</dbReference>
<proteinExistence type="inferred from homology"/>
<keyword evidence="8 9" id="KW-0238">DNA-binding</keyword>
<dbReference type="GO" id="GO:0006260">
    <property type="term" value="P:DNA replication"/>
    <property type="evidence" value="ECO:0007669"/>
    <property type="project" value="UniProtKB-KW"/>
</dbReference>
<keyword evidence="4 9" id="KW-0547">Nucleotide-binding</keyword>
<evidence type="ECO:0000256" key="4">
    <source>
        <dbReference type="ARBA" id="ARBA00022741"/>
    </source>
</evidence>
<gene>
    <name evidence="11" type="primary">cdc21</name>
    <name evidence="11" type="synonym">mcm</name>
</gene>
<keyword evidence="3" id="KW-0235">DNA replication</keyword>
<dbReference type="Pfam" id="PF00493">
    <property type="entry name" value="MCM"/>
    <property type="match status" value="1"/>
</dbReference>
<evidence type="ECO:0000256" key="5">
    <source>
        <dbReference type="ARBA" id="ARBA00022801"/>
    </source>
</evidence>
<evidence type="ECO:0000256" key="6">
    <source>
        <dbReference type="ARBA" id="ARBA00022806"/>
    </source>
</evidence>
<dbReference type="FunFam" id="2.20.28.10:FF:000003">
    <property type="entry name" value="DNA helicase"/>
    <property type="match status" value="1"/>
</dbReference>
<dbReference type="SUPFAM" id="SSF52540">
    <property type="entry name" value="P-loop containing nucleoside triphosphate hydrolases"/>
    <property type="match status" value="1"/>
</dbReference>
<organism evidence="11">
    <name type="scientific">uncultured marine group II/III euryarchaeote AD1000_87_H07</name>
    <dbReference type="NCBI Taxonomy" id="1457819"/>
    <lineage>
        <taxon>Archaea</taxon>
        <taxon>Methanobacteriati</taxon>
        <taxon>Methanobacteriota</taxon>
        <taxon>environmental samples</taxon>
    </lineage>
</organism>
<dbReference type="InterPro" id="IPR041562">
    <property type="entry name" value="MCM_lid"/>
</dbReference>
<dbReference type="GO" id="GO:0016787">
    <property type="term" value="F:hydrolase activity"/>
    <property type="evidence" value="ECO:0007669"/>
    <property type="project" value="UniProtKB-KW"/>
</dbReference>
<dbReference type="InterPro" id="IPR027417">
    <property type="entry name" value="P-loop_NTPase"/>
</dbReference>
<evidence type="ECO:0000313" key="11">
    <source>
        <dbReference type="EMBL" id="AIE96802.1"/>
    </source>
</evidence>
<evidence type="ECO:0000259" key="10">
    <source>
        <dbReference type="PROSITE" id="PS50051"/>
    </source>
</evidence>
<evidence type="ECO:0000256" key="9">
    <source>
        <dbReference type="RuleBase" id="RU004070"/>
    </source>
</evidence>
<dbReference type="Pfam" id="PF17855">
    <property type="entry name" value="MCM_lid"/>
    <property type="match status" value="1"/>
</dbReference>
<dbReference type="SUPFAM" id="SSF50249">
    <property type="entry name" value="Nucleic acid-binding proteins"/>
    <property type="match status" value="1"/>
</dbReference>
<evidence type="ECO:0000256" key="7">
    <source>
        <dbReference type="ARBA" id="ARBA00022840"/>
    </source>
</evidence>
<dbReference type="Gene3D" id="1.10.10.10">
    <property type="entry name" value="Winged helix-like DNA-binding domain superfamily/Winged helix DNA-binding domain"/>
    <property type="match status" value="1"/>
</dbReference>
<keyword evidence="7 9" id="KW-0067">ATP-binding</keyword>
<dbReference type="SMART" id="SM00350">
    <property type="entry name" value="MCM"/>
    <property type="match status" value="1"/>
</dbReference>
<dbReference type="InterPro" id="IPR012340">
    <property type="entry name" value="NA-bd_OB-fold"/>
</dbReference>
<dbReference type="InterPro" id="IPR001208">
    <property type="entry name" value="MCM_dom"/>
</dbReference>
<protein>
    <recommendedName>
        <fullName evidence="2">DNA helicase</fullName>
        <ecNumber evidence="2">3.6.4.12</ecNumber>
    </recommendedName>
</protein>
<reference evidence="11" key="1">
    <citation type="journal article" date="2014" name="Genome Biol. Evol.">
        <title>Pangenome evidence for extensive interdomain horizontal transfer affecting lineage core and shell genes in uncultured planktonic thaumarchaeota and euryarchaeota.</title>
        <authorList>
            <person name="Deschamps P."/>
            <person name="Zivanovic Y."/>
            <person name="Moreira D."/>
            <person name="Rodriguez-Valera F."/>
            <person name="Lopez-Garcia P."/>
        </authorList>
    </citation>
    <scope>NUCLEOTIDE SEQUENCE</scope>
</reference>
<dbReference type="EC" id="3.6.4.12" evidence="2"/>
<name>A0A075G4R7_9EURY</name>
<dbReference type="Gene3D" id="3.40.50.300">
    <property type="entry name" value="P-loop containing nucleotide triphosphate hydrolases"/>
    <property type="match status" value="1"/>
</dbReference>
<dbReference type="PROSITE" id="PS50051">
    <property type="entry name" value="MCM_2"/>
    <property type="match status" value="1"/>
</dbReference>
<evidence type="ECO:0000256" key="8">
    <source>
        <dbReference type="ARBA" id="ARBA00023125"/>
    </source>
</evidence>
<dbReference type="Gene3D" id="2.20.28.10">
    <property type="match status" value="1"/>
</dbReference>
<dbReference type="GO" id="GO:0017116">
    <property type="term" value="F:single-stranded DNA helicase activity"/>
    <property type="evidence" value="ECO:0007669"/>
    <property type="project" value="TreeGrafter"/>
</dbReference>
<evidence type="ECO:0000256" key="2">
    <source>
        <dbReference type="ARBA" id="ARBA00012551"/>
    </source>
</evidence>
<dbReference type="CDD" id="cd17706">
    <property type="entry name" value="MCM"/>
    <property type="match status" value="1"/>
</dbReference>
<dbReference type="PANTHER" id="PTHR11630">
    <property type="entry name" value="DNA REPLICATION LICENSING FACTOR MCM FAMILY MEMBER"/>
    <property type="match status" value="1"/>
</dbReference>
<dbReference type="InterPro" id="IPR033762">
    <property type="entry name" value="MCM_OB"/>
</dbReference>
<dbReference type="InterPro" id="IPR031327">
    <property type="entry name" value="MCM"/>
</dbReference>
<sequence length="720" mass="81194">MTMAAHDASARWRTFLEEAKESEVMMLLSKQSPYPFLEVPFHELQSFDPDFAEDLLREPSSILERGSHALKQICRERGEDLETVLRVSELPRDSHIALRDIGRVQVNTLCGVEVIVTKISDIKPRIHRATFRCEACGELIEVIQKNERELKEPLSCPQASGGCGSSRRETRFELVLDISRLVNNQWMEIQELPENIPSGGQPGRGMVLIEGDQVNKHLPGQRITANVIPVIHSEVKRGKKTPLFDIIYHMVSSEHESIPFNEISISDEDKEMIVSVSQRDDLFTLMRDSIAPAVFPTGRMPYVKRSLALQLFGGVARVNPDRTRMRGDIHILLMGDPGVAKSQLLQYMSKISPRGKLASGGGVSGAGLTAAAVKDAFSDGRFALEAGILPLSDRGLAAIDEFDKITEEDRRTMHPAMEQQEIYIAKGGITATLPARCSILAAANPTKGRFTRHANRTRSVMYNFKETGLPVPLASRFDIIWLLRDEVRVEDDERIARHILDTRTLAVSETKIEEGMQLDPSSEQEDLVFATGVDNKEYLTINFLRKYIAYAKRHVHPDIDEKARKKIQDFYRDARLSFDKDDLDSMNNNEEAVITITARALESLIRLTEAHARLHLRDIATEEDADLAIAIYKHWREETRIEDESELHSGVSASSRRVSSSVRGMLRQVCSEKGHAERIDIYNLALPMNIPEHVVDEVISKMLTSGELWSPQLDRFSFVR</sequence>